<dbReference type="EMBL" id="JBHRZT010000043">
    <property type="protein sequence ID" value="MFC3883750.1"/>
    <property type="molecule type" value="Genomic_DNA"/>
</dbReference>
<dbReference type="Gene3D" id="1.20.120.20">
    <property type="entry name" value="Apolipoprotein"/>
    <property type="match status" value="1"/>
</dbReference>
<organism evidence="3 4">
    <name type="scientific">Bacillus songklensis</name>
    <dbReference type="NCBI Taxonomy" id="1069116"/>
    <lineage>
        <taxon>Bacteria</taxon>
        <taxon>Bacillati</taxon>
        <taxon>Bacillota</taxon>
        <taxon>Bacilli</taxon>
        <taxon>Bacillales</taxon>
        <taxon>Bacillaceae</taxon>
        <taxon>Bacillus</taxon>
    </lineage>
</organism>
<keyword evidence="2" id="KW-1133">Transmembrane helix</keyword>
<keyword evidence="4" id="KW-1185">Reference proteome</keyword>
<dbReference type="PANTHER" id="PTHR37813:SF1">
    <property type="entry name" value="FELS-2 PROPHAGE PROTEIN"/>
    <property type="match status" value="1"/>
</dbReference>
<dbReference type="Proteomes" id="UP001595752">
    <property type="component" value="Unassembled WGS sequence"/>
</dbReference>
<sequence>MADKRIKGITIEIGGETTGLDKALKNVNKQSVSLQQELKQVERLLKFNPGNTEAIAQKQKLLSDQIAVTSEKLNQLKAAQAQVDAQFAAGKISEETYRAFRREIEFTQGSLDGLRNKLSDLQAEQEKAANSTKQLETFFKATGKSVDDFANSLGSSLTNAIKNGTASSKQLEAAISKIGQEALGVGADIDKFKKALSSVDDGASLKSVKKELGDLSKEAKSAEESVSGLEGALEGVAGALVAGGGIAGAVQTALDTSSLNTKINISMEVPEESKAAVKDAINTATSYIGDQEAALEGVRKQWALNKDASDEANAAIVAGAATISATFSEIDFSELIQETNEIASSLGITNEEALGLVNSLLKVGFPPGEIDIIAEYGTQLKMAGYDAEQIQNIFAAGIDAKSWNIDNLLDGIKEGRIQMADFGSGLSKELTGILSQTDISAKQFQTWGQTIAKGGEDGQLAMLEVTKALAGVKDETVRNQLGTQMFGTMWEDQGMKVVDTLLKAEQGTADLKAGVDDVNNSVSMINADAATQLQQAFTNIKTALEPLLLVIASFVSKIAEWVSNNPTLAATITAVVTAIGVLLGACMALAPIFTAIASLAGVLGLSIGAIAAPIGIVVAVIAGLVAAGVLLYKNWDEIMAKAADLKNNVAAKFEELKTAVSEKMTAAKNKISEIWTQAKTSTGNLVESIRVTASTKFEALKATVSEKLTAAKNKVQETWTAARTITSNLVEGIRSAASQKFEALRSTVSEKLAATRNKISEMWSSARTLTSNLVEGIKSTAQSKFQALVSAVASKMSEVKGKVQEGWNKAKAFLEGVNLTSIGRNIIQGLVNGIGSLMGSVQSKIEEIASKIPEWAKKMLGIHSPSRVMMEVGKWVSLGLAAGISQHENAVKDSSEDLAKVAVPDLRDKIKLSQWQFGEITKIAKLGAKERYQAVEQWLSKQKELENISAKNEVAVWDFVTRKFILNADEKRKAQLKLRDAKRAIDQDIFNDEKAWIEERKRLNQLSLTQELQAWEQVASRYAEGSNKRLEAEQQAANVRKAIYDQLKKASDDYLAKVKEVNDNVAKEEQRLNEAYDQAVEQRVKSIQGFAGIFDEIKLDKDVVGTDLLNNLEDQVSYLEDWTKNVQELANRGIDEGLLKELQDMGPKAGQELAALVKLSDEQLSKYQSLWQAKNQLARTQAATELAGLRKDTDQQIQELHTRSAEQLEELKNEFVVTAQDIRHGTEAEFDALSSTLPEIGRNAVEGLMKGMDEMVGPLMDQARAMADEIRRTIQKALDIHSPSRVMKELGQWIPLGLAEGMKAQMGAVIQATNQMTQATIPAVNSASGAAVAGRPIYITFDVDGETLGSKLVDPVAEEIVLRVGR</sequence>
<keyword evidence="1" id="KW-0175">Coiled coil</keyword>
<feature type="coiled-coil region" evidence="1">
    <location>
        <begin position="1044"/>
        <end position="1085"/>
    </location>
</feature>
<reference evidence="4" key="1">
    <citation type="journal article" date="2019" name="Int. J. Syst. Evol. Microbiol.">
        <title>The Global Catalogue of Microorganisms (GCM) 10K type strain sequencing project: providing services to taxonomists for standard genome sequencing and annotation.</title>
        <authorList>
            <consortium name="The Broad Institute Genomics Platform"/>
            <consortium name="The Broad Institute Genome Sequencing Center for Infectious Disease"/>
            <person name="Wu L."/>
            <person name="Ma J."/>
        </authorList>
    </citation>
    <scope>NUCLEOTIDE SEQUENCE [LARGE SCALE GENOMIC DNA]</scope>
    <source>
        <strain evidence="4">CCUG 61889</strain>
    </source>
</reference>
<keyword evidence="2" id="KW-0472">Membrane</keyword>
<accession>A0ABV8B1G2</accession>
<name>A0ABV8B1G2_9BACI</name>
<evidence type="ECO:0000313" key="3">
    <source>
        <dbReference type="EMBL" id="MFC3883750.1"/>
    </source>
</evidence>
<comment type="caution">
    <text evidence="3">The sequence shown here is derived from an EMBL/GenBank/DDBJ whole genome shotgun (WGS) entry which is preliminary data.</text>
</comment>
<dbReference type="RefSeq" id="WP_377914539.1">
    <property type="nucleotide sequence ID" value="NZ_JBHRZT010000043.1"/>
</dbReference>
<keyword evidence="2" id="KW-0812">Transmembrane</keyword>
<proteinExistence type="predicted"/>
<gene>
    <name evidence="3" type="ORF">ACFOU2_09655</name>
</gene>
<dbReference type="Gene3D" id="6.10.140.1430">
    <property type="match status" value="1"/>
</dbReference>
<evidence type="ECO:0000256" key="2">
    <source>
        <dbReference type="SAM" id="Phobius"/>
    </source>
</evidence>
<dbReference type="PANTHER" id="PTHR37813">
    <property type="entry name" value="FELS-2 PROPHAGE PROTEIN"/>
    <property type="match status" value="1"/>
</dbReference>
<evidence type="ECO:0000256" key="1">
    <source>
        <dbReference type="SAM" id="Coils"/>
    </source>
</evidence>
<evidence type="ECO:0000313" key="4">
    <source>
        <dbReference type="Proteomes" id="UP001595752"/>
    </source>
</evidence>
<dbReference type="SUPFAM" id="SSF58113">
    <property type="entry name" value="Apolipoprotein A-I"/>
    <property type="match status" value="2"/>
</dbReference>
<feature type="coiled-coil region" evidence="1">
    <location>
        <begin position="104"/>
        <end position="131"/>
    </location>
</feature>
<feature type="transmembrane region" description="Helical" evidence="2">
    <location>
        <begin position="568"/>
        <end position="590"/>
    </location>
</feature>
<protein>
    <submittedName>
        <fullName evidence="3">DUF2207 domain-containing protein</fullName>
    </submittedName>
</protein>
<feature type="transmembrane region" description="Helical" evidence="2">
    <location>
        <begin position="602"/>
        <end position="632"/>
    </location>
</feature>